<name>A0AAQ3LYI7_9PEZI</name>
<gene>
    <name evidence="3" type="ORF">R9X50_00080600</name>
</gene>
<feature type="transmembrane region" description="Helical" evidence="2">
    <location>
        <begin position="185"/>
        <end position="208"/>
    </location>
</feature>
<dbReference type="GO" id="GO:0071595">
    <property type="term" value="C:Nem1-Spo7 phosphatase complex"/>
    <property type="evidence" value="ECO:0007669"/>
    <property type="project" value="TreeGrafter"/>
</dbReference>
<evidence type="ECO:0000313" key="3">
    <source>
        <dbReference type="EMBL" id="WPG98022.1"/>
    </source>
</evidence>
<sequence>MASETTKLDQIVKGAPPPNISPSQMAQTAKSGNPRNPSITAPIAPSDRHTSSSPFSLSALDPRDILPSSPPQIYLNLLILESSLRLQYLSLRARLRLHLLLLAVLGAWVTLFTYLLFMRPREDGSGVGGSVYWVVESVEKLGWCGGVVTSFLFWGTGMYERGVRWPRKFISTTNRGLRGFNMKVVLVRGSFLGELGGWLGLLDALGWFKEQRVNFQIVPKDIEAASTANHGPAKDHWNHHATRHGLIEEDIAASGNVLKLLLLPKPFSPDFREGWETFRMEYWEKENGRRADLRKAVKSRRREVARREGGWLWWTGWRGWRRIRIFTNMTRRSLELEKLALKEKPSAERLRERRRKEGLLRSDLYRDSHSLRAESHSRGSSRSSTPGPDDSFSSASGEIQVRGRRGSSSARRPHKKQMSQTSRLSATETIFQGVELSAYSQAPLSSVPDARGSSPSKSEDGSHEIKKENEIKVESAEA</sequence>
<feature type="transmembrane region" description="Helical" evidence="2">
    <location>
        <begin position="140"/>
        <end position="159"/>
    </location>
</feature>
<feature type="region of interest" description="Disordered" evidence="1">
    <location>
        <begin position="1"/>
        <end position="55"/>
    </location>
</feature>
<dbReference type="GO" id="GO:0019888">
    <property type="term" value="F:protein phosphatase regulator activity"/>
    <property type="evidence" value="ECO:0007669"/>
    <property type="project" value="InterPro"/>
</dbReference>
<feature type="region of interest" description="Disordered" evidence="1">
    <location>
        <begin position="439"/>
        <end position="478"/>
    </location>
</feature>
<feature type="transmembrane region" description="Helical" evidence="2">
    <location>
        <begin position="95"/>
        <end position="117"/>
    </location>
</feature>
<evidence type="ECO:0000256" key="1">
    <source>
        <dbReference type="SAM" id="MobiDB-lite"/>
    </source>
</evidence>
<evidence type="ECO:0000256" key="2">
    <source>
        <dbReference type="SAM" id="Phobius"/>
    </source>
</evidence>
<evidence type="ECO:0000313" key="4">
    <source>
        <dbReference type="Proteomes" id="UP001303373"/>
    </source>
</evidence>
<keyword evidence="2" id="KW-0472">Membrane</keyword>
<protein>
    <submittedName>
        <fullName evidence="3">Uncharacterized protein</fullName>
    </submittedName>
</protein>
<feature type="compositionally biased region" description="Low complexity" evidence="1">
    <location>
        <begin position="378"/>
        <end position="391"/>
    </location>
</feature>
<dbReference type="GO" id="GO:0006998">
    <property type="term" value="P:nuclear envelope organization"/>
    <property type="evidence" value="ECO:0007669"/>
    <property type="project" value="TreeGrafter"/>
</dbReference>
<feature type="compositionally biased region" description="Basic and acidic residues" evidence="1">
    <location>
        <begin position="457"/>
        <end position="478"/>
    </location>
</feature>
<organism evidence="3 4">
    <name type="scientific">Acrodontium crateriforme</name>
    <dbReference type="NCBI Taxonomy" id="150365"/>
    <lineage>
        <taxon>Eukaryota</taxon>
        <taxon>Fungi</taxon>
        <taxon>Dikarya</taxon>
        <taxon>Ascomycota</taxon>
        <taxon>Pezizomycotina</taxon>
        <taxon>Dothideomycetes</taxon>
        <taxon>Dothideomycetidae</taxon>
        <taxon>Mycosphaerellales</taxon>
        <taxon>Teratosphaeriaceae</taxon>
        <taxon>Acrodontium</taxon>
    </lineage>
</organism>
<dbReference type="PANTHER" id="PTHR28249:SF1">
    <property type="entry name" value="SPORULATION-SPECIFIC PROTEIN SPO7"/>
    <property type="match status" value="1"/>
</dbReference>
<dbReference type="Pfam" id="PF03907">
    <property type="entry name" value="Spo7"/>
    <property type="match status" value="1"/>
</dbReference>
<accession>A0AAQ3LYI7</accession>
<keyword evidence="2" id="KW-1133">Transmembrane helix</keyword>
<dbReference type="AlphaFoldDB" id="A0AAQ3LYI7"/>
<reference evidence="3 4" key="1">
    <citation type="submission" date="2023-11" db="EMBL/GenBank/DDBJ databases">
        <title>An acidophilic fungus is an integral part of prey digestion in a carnivorous sundew plant.</title>
        <authorList>
            <person name="Tsai I.J."/>
        </authorList>
    </citation>
    <scope>NUCLEOTIDE SEQUENCE [LARGE SCALE GENOMIC DNA]</scope>
    <source>
        <strain evidence="3">169a</strain>
    </source>
</reference>
<feature type="region of interest" description="Disordered" evidence="1">
    <location>
        <begin position="370"/>
        <end position="426"/>
    </location>
</feature>
<dbReference type="EMBL" id="CP138580">
    <property type="protein sequence ID" value="WPG98022.1"/>
    <property type="molecule type" value="Genomic_DNA"/>
</dbReference>
<keyword evidence="4" id="KW-1185">Reference proteome</keyword>
<feature type="compositionally biased region" description="Polar residues" evidence="1">
    <location>
        <begin position="21"/>
        <end position="39"/>
    </location>
</feature>
<dbReference type="InterPro" id="IPR005605">
    <property type="entry name" value="Spo7"/>
</dbReference>
<dbReference type="GO" id="GO:0004721">
    <property type="term" value="F:phosphoprotein phosphatase activity"/>
    <property type="evidence" value="ECO:0007669"/>
    <property type="project" value="TreeGrafter"/>
</dbReference>
<keyword evidence="2" id="KW-0812">Transmembrane</keyword>
<dbReference type="Proteomes" id="UP001303373">
    <property type="component" value="Chromosome 1"/>
</dbReference>
<proteinExistence type="predicted"/>
<dbReference type="PANTHER" id="PTHR28249">
    <property type="entry name" value="SPORULATION-SPECIFIC PROTEIN SPO7"/>
    <property type="match status" value="1"/>
</dbReference>